<feature type="compositionally biased region" description="Polar residues" evidence="1">
    <location>
        <begin position="319"/>
        <end position="331"/>
    </location>
</feature>
<comment type="caution">
    <text evidence="2">The sequence shown here is derived from an EMBL/GenBank/DDBJ whole genome shotgun (WGS) entry which is preliminary data.</text>
</comment>
<dbReference type="RefSeq" id="WP_201695529.1">
    <property type="nucleotide sequence ID" value="NZ_CAJHCQ010000003.1"/>
</dbReference>
<keyword evidence="3" id="KW-1185">Reference proteome</keyword>
<feature type="compositionally biased region" description="Polar residues" evidence="1">
    <location>
        <begin position="194"/>
        <end position="204"/>
    </location>
</feature>
<feature type="region of interest" description="Disordered" evidence="1">
    <location>
        <begin position="222"/>
        <end position="332"/>
    </location>
</feature>
<evidence type="ECO:0000313" key="2">
    <source>
        <dbReference type="EMBL" id="CAD6524815.1"/>
    </source>
</evidence>
<name>A0ABM8NH25_9BURK</name>
<gene>
    <name evidence="2" type="ORF">LMG27952_01786</name>
</gene>
<feature type="compositionally biased region" description="Polar residues" evidence="1">
    <location>
        <begin position="163"/>
        <end position="182"/>
    </location>
</feature>
<feature type="compositionally biased region" description="Low complexity" evidence="1">
    <location>
        <begin position="83"/>
        <end position="98"/>
    </location>
</feature>
<evidence type="ECO:0000313" key="3">
    <source>
        <dbReference type="Proteomes" id="UP000656319"/>
    </source>
</evidence>
<sequence>MSTFPFVQVEGTLALPHIRPLARLPASFGREWALTPPHFSLRTELRALYAAVMRTVCLSAEAFRAAVGWGNDHGQAPQPPRPVAASVAPPASVGSVARETAGNPQAGRAANARSTPGVSPGHAPNHIPPFQPRKLTGGAVAIGGAALLAWIVASHAPHDSPGATGNASPRSNASAGHDTSQRLAEARAQHEHGTTGTIKRSSTAAPMPAAVLSRTVDKPAQASVAVPTQAPQTTVVDTRKPSRAVATAHTKSDFSTRAQPAAPARLVQREARGNERAVKRGSGQRVAERGTTPRRDIRTFAPYREAGPVTSHRAHGAYSQAQGYSPRQTGANPADEYASILSYAKTYAPARVSNSPAAPVDSTEWVNHVSQRRITEVPDRFAK</sequence>
<feature type="compositionally biased region" description="Basic and acidic residues" evidence="1">
    <location>
        <begin position="267"/>
        <end position="278"/>
    </location>
</feature>
<organism evidence="2 3">
    <name type="scientific">Paraburkholderia hiiakae</name>
    <dbReference type="NCBI Taxonomy" id="1081782"/>
    <lineage>
        <taxon>Bacteria</taxon>
        <taxon>Pseudomonadati</taxon>
        <taxon>Pseudomonadota</taxon>
        <taxon>Betaproteobacteria</taxon>
        <taxon>Burkholderiales</taxon>
        <taxon>Burkholderiaceae</taxon>
        <taxon>Paraburkholderia</taxon>
    </lineage>
</organism>
<protein>
    <submittedName>
        <fullName evidence="2">Uncharacterized protein</fullName>
    </submittedName>
</protein>
<feature type="compositionally biased region" description="Basic and acidic residues" evidence="1">
    <location>
        <begin position="184"/>
        <end position="193"/>
    </location>
</feature>
<feature type="region of interest" description="Disordered" evidence="1">
    <location>
        <begin position="73"/>
        <end position="132"/>
    </location>
</feature>
<feature type="region of interest" description="Disordered" evidence="1">
    <location>
        <begin position="158"/>
        <end position="204"/>
    </location>
</feature>
<feature type="compositionally biased region" description="Basic and acidic residues" evidence="1">
    <location>
        <begin position="286"/>
        <end position="298"/>
    </location>
</feature>
<proteinExistence type="predicted"/>
<accession>A0ABM8NH25</accession>
<dbReference type="Proteomes" id="UP000656319">
    <property type="component" value="Unassembled WGS sequence"/>
</dbReference>
<evidence type="ECO:0000256" key="1">
    <source>
        <dbReference type="SAM" id="MobiDB-lite"/>
    </source>
</evidence>
<reference evidence="2 3" key="1">
    <citation type="submission" date="2020-10" db="EMBL/GenBank/DDBJ databases">
        <authorList>
            <person name="Peeters C."/>
        </authorList>
    </citation>
    <scope>NUCLEOTIDE SEQUENCE [LARGE SCALE GENOMIC DNA]</scope>
    <source>
        <strain evidence="2 3">LMG 27952</strain>
    </source>
</reference>
<dbReference type="EMBL" id="CAJHCQ010000003">
    <property type="protein sequence ID" value="CAD6524815.1"/>
    <property type="molecule type" value="Genomic_DNA"/>
</dbReference>